<organism evidence="3 4">
    <name type="scientific">Albidiferax ferrireducens (strain ATCC BAA-621 / DSM 15236 / T118)</name>
    <name type="common">Rhodoferax ferrireducens</name>
    <dbReference type="NCBI Taxonomy" id="338969"/>
    <lineage>
        <taxon>Bacteria</taxon>
        <taxon>Pseudomonadati</taxon>
        <taxon>Pseudomonadota</taxon>
        <taxon>Betaproteobacteria</taxon>
        <taxon>Burkholderiales</taxon>
        <taxon>Comamonadaceae</taxon>
        <taxon>Rhodoferax</taxon>
    </lineage>
</organism>
<gene>
    <name evidence="3" type="ordered locus">Rfer_0695</name>
</gene>
<dbReference type="RefSeq" id="WP_011463019.1">
    <property type="nucleotide sequence ID" value="NC_007908.1"/>
</dbReference>
<keyword evidence="4" id="KW-1185">Reference proteome</keyword>
<proteinExistence type="predicted"/>
<evidence type="ECO:0000259" key="2">
    <source>
        <dbReference type="Pfam" id="PF07589"/>
    </source>
</evidence>
<evidence type="ECO:0000256" key="1">
    <source>
        <dbReference type="SAM" id="SignalP"/>
    </source>
</evidence>
<dbReference type="Proteomes" id="UP000008332">
    <property type="component" value="Chromosome"/>
</dbReference>
<name>Q220V7_ALBFT</name>
<dbReference type="Pfam" id="PF07589">
    <property type="entry name" value="PEP-CTERM"/>
    <property type="match status" value="1"/>
</dbReference>
<dbReference type="AlphaFoldDB" id="Q220V7"/>
<reference evidence="4" key="1">
    <citation type="submission" date="2006-02" db="EMBL/GenBank/DDBJ databases">
        <title>Complete sequence of chromosome of Rhodoferax ferrireducens DSM 15236.</title>
        <authorList>
            <person name="Copeland A."/>
            <person name="Lucas S."/>
            <person name="Lapidus A."/>
            <person name="Barry K."/>
            <person name="Detter J.C."/>
            <person name="Glavina del Rio T."/>
            <person name="Hammon N."/>
            <person name="Israni S."/>
            <person name="Pitluck S."/>
            <person name="Brettin T."/>
            <person name="Bruce D."/>
            <person name="Han C."/>
            <person name="Tapia R."/>
            <person name="Gilna P."/>
            <person name="Kiss H."/>
            <person name="Schmutz J."/>
            <person name="Larimer F."/>
            <person name="Land M."/>
            <person name="Kyrpides N."/>
            <person name="Ivanova N."/>
            <person name="Richardson P."/>
        </authorList>
    </citation>
    <scope>NUCLEOTIDE SEQUENCE [LARGE SCALE GENOMIC DNA]</scope>
    <source>
        <strain evidence="4">ATCC BAA-621 / DSM 15236 / T118</strain>
    </source>
</reference>
<evidence type="ECO:0000313" key="3">
    <source>
        <dbReference type="EMBL" id="ABD68446.1"/>
    </source>
</evidence>
<accession>Q220V7</accession>
<keyword evidence="1" id="KW-0732">Signal</keyword>
<dbReference type="InterPro" id="IPR013424">
    <property type="entry name" value="Ice-binding_C"/>
</dbReference>
<feature type="domain" description="Ice-binding protein C-terminal" evidence="2">
    <location>
        <begin position="228"/>
        <end position="250"/>
    </location>
</feature>
<dbReference type="HOGENOM" id="CLU_1007910_0_0_4"/>
<dbReference type="eggNOG" id="ENOG5032TZJ">
    <property type="taxonomic scope" value="Bacteria"/>
</dbReference>
<protein>
    <recommendedName>
        <fullName evidence="2">Ice-binding protein C-terminal domain-containing protein</fullName>
    </recommendedName>
</protein>
<dbReference type="EMBL" id="CP000267">
    <property type="protein sequence ID" value="ABD68446.1"/>
    <property type="molecule type" value="Genomic_DNA"/>
</dbReference>
<evidence type="ECO:0000313" key="4">
    <source>
        <dbReference type="Proteomes" id="UP000008332"/>
    </source>
</evidence>
<dbReference type="KEGG" id="rfr:Rfer_0695"/>
<sequence length="253" mass="25866">MFRSSCITVALLTAALSGTVIAAPMLVDRGLPTANLNNTAGSNRSNVAWAFAPTYVVGDTFTNTSSQTWSISSIRLWTVGQTDSTVLLGGVNGSTIGVAAGAGVISTPVFYADGVGTTTYQGYSGAFRDMFQVDFTVNITLLAGQTYDFFLDGTGAAAAGQGTTTPFAHASNAALSGSTQDGADGSMLYLDVPGGVVDPLSIGTWNSAAPGWGWDKSSDVNVQVFGNAIPEPASLALFGLALAGLAVSRRRKV</sequence>
<feature type="signal peptide" evidence="1">
    <location>
        <begin position="1"/>
        <end position="22"/>
    </location>
</feature>
<dbReference type="NCBIfam" id="TIGR02595">
    <property type="entry name" value="PEP_CTERM"/>
    <property type="match status" value="1"/>
</dbReference>
<feature type="chain" id="PRO_5004200810" description="Ice-binding protein C-terminal domain-containing protein" evidence="1">
    <location>
        <begin position="23"/>
        <end position="253"/>
    </location>
</feature>